<feature type="transmembrane region" description="Helical" evidence="1">
    <location>
        <begin position="7"/>
        <end position="24"/>
    </location>
</feature>
<protein>
    <submittedName>
        <fullName evidence="2">Uncharacterized protein</fullName>
    </submittedName>
</protein>
<sequence length="277" mass="31513">MKKIRLLFLLFLIIVFLAGLYWIFNSNIKPNHNKLTIEQMISEDTNKNCPNLLIKKGNVLMLHNTNKPIDETNPIPFANLDEYIYYLEAQRKLGNNCPVLYLQEETNAQGEDVYRIRPSPFDLQGGLPSITDINRQNPFPPLSISNTSKSYSPPPAQITDINKSTLSTQTPLNEHSIIVTDAGRDNPPYNKNAYASFDPYGQHVGVFTNLDEVHKSTQKSQLSDNPMDPNWGGVEYTQKMIDTGKYEDNNITKPLLFQPKMAFFPIDPSRPQPKDII</sequence>
<keyword evidence="1" id="KW-0812">Transmembrane</keyword>
<evidence type="ECO:0000256" key="1">
    <source>
        <dbReference type="SAM" id="Phobius"/>
    </source>
</evidence>
<dbReference type="AlphaFoldDB" id="A0A6C0JLP0"/>
<keyword evidence="1" id="KW-0472">Membrane</keyword>
<dbReference type="EMBL" id="MN740431">
    <property type="protein sequence ID" value="QHU06283.1"/>
    <property type="molecule type" value="Genomic_DNA"/>
</dbReference>
<accession>A0A6C0JLP0</accession>
<evidence type="ECO:0000313" key="2">
    <source>
        <dbReference type="EMBL" id="QHU06283.1"/>
    </source>
</evidence>
<keyword evidence="1" id="KW-1133">Transmembrane helix</keyword>
<organism evidence="2">
    <name type="scientific">viral metagenome</name>
    <dbReference type="NCBI Taxonomy" id="1070528"/>
    <lineage>
        <taxon>unclassified sequences</taxon>
        <taxon>metagenomes</taxon>
        <taxon>organismal metagenomes</taxon>
    </lineage>
</organism>
<reference evidence="2" key="1">
    <citation type="journal article" date="2020" name="Nature">
        <title>Giant virus diversity and host interactions through global metagenomics.</title>
        <authorList>
            <person name="Schulz F."/>
            <person name="Roux S."/>
            <person name="Paez-Espino D."/>
            <person name="Jungbluth S."/>
            <person name="Walsh D.A."/>
            <person name="Denef V.J."/>
            <person name="McMahon K.D."/>
            <person name="Konstantinidis K.T."/>
            <person name="Eloe-Fadrosh E.A."/>
            <person name="Kyrpides N.C."/>
            <person name="Woyke T."/>
        </authorList>
    </citation>
    <scope>NUCLEOTIDE SEQUENCE</scope>
    <source>
        <strain evidence="2">GVMAG-M-3300027747-57</strain>
    </source>
</reference>
<proteinExistence type="predicted"/>
<name>A0A6C0JLP0_9ZZZZ</name>